<evidence type="ECO:0000256" key="4">
    <source>
        <dbReference type="ARBA" id="ARBA00022692"/>
    </source>
</evidence>
<dbReference type="EMBL" id="HBNR01006861">
    <property type="protein sequence ID" value="CAE4564884.1"/>
    <property type="molecule type" value="Transcribed_RNA"/>
</dbReference>
<feature type="region of interest" description="Disordered" evidence="8">
    <location>
        <begin position="331"/>
        <end position="406"/>
    </location>
</feature>
<comment type="subcellular location">
    <subcellularLocation>
        <location evidence="1">Membrane</location>
        <topology evidence="1">Single-pass type II membrane protein</topology>
    </subcellularLocation>
</comment>
<keyword evidence="3" id="KW-0808">Transferase</keyword>
<gene>
    <name evidence="10" type="ORF">AMON00008_LOCUS4503</name>
</gene>
<evidence type="ECO:0000256" key="2">
    <source>
        <dbReference type="ARBA" id="ARBA00022676"/>
    </source>
</evidence>
<proteinExistence type="predicted"/>
<dbReference type="GO" id="GO:0016020">
    <property type="term" value="C:membrane"/>
    <property type="evidence" value="ECO:0007669"/>
    <property type="project" value="UniProtKB-SubCell"/>
</dbReference>
<keyword evidence="7" id="KW-0472">Membrane</keyword>
<keyword evidence="2" id="KW-0328">Glycosyltransferase</keyword>
<dbReference type="AlphaFoldDB" id="A0A7S4PXZ4"/>
<sequence>MVRRQGSQASRRDPRSRAISGMPAARPPELLESMPVSFSASSVEEGAEATSRLHAASSAAERARHGGVLYVVYSDSRFYDTRLRWVLETWGGGLPTSALLVIGDAAAPASLGAHVHRTRCPPHSHEEGACCKYAEAVILARKLLQRDPSFSWAYFTDDDAYIRTDAMGRALARQPDADDGRGMVLGNFGCANETCVGGLCAGGGYAASAVALRRLVDGGDAGAFLAEQMQNCAKCGRWADLAMTQIFQARGIREEGLPGLNGWQLDKNCFDRSLESADGEPLMYHYVRSRAQMQFLYRLFAQHNETAAASLRDRDSTACVAYRGSVQCAGSADPEGRPWLDADTGLCAPATTSPQVPPSRATPAPGVAGTQWLLRTEPGERSRLRRGRPGGEARRPRRRAQAPRGA</sequence>
<evidence type="ECO:0000256" key="8">
    <source>
        <dbReference type="SAM" id="MobiDB-lite"/>
    </source>
</evidence>
<accession>A0A7S4PXZ4</accession>
<keyword evidence="6" id="KW-1133">Transmembrane helix</keyword>
<dbReference type="Gene3D" id="3.90.550.50">
    <property type="match status" value="1"/>
</dbReference>
<evidence type="ECO:0000256" key="3">
    <source>
        <dbReference type="ARBA" id="ARBA00022679"/>
    </source>
</evidence>
<name>A0A7S4PXZ4_9DINO</name>
<evidence type="ECO:0000256" key="6">
    <source>
        <dbReference type="ARBA" id="ARBA00022989"/>
    </source>
</evidence>
<feature type="region of interest" description="Disordered" evidence="8">
    <location>
        <begin position="1"/>
        <end position="31"/>
    </location>
</feature>
<dbReference type="GO" id="GO:0016757">
    <property type="term" value="F:glycosyltransferase activity"/>
    <property type="evidence" value="ECO:0007669"/>
    <property type="project" value="UniProtKB-KW"/>
</dbReference>
<feature type="domain" description="Fringe-like glycosyltransferase" evidence="9">
    <location>
        <begin position="72"/>
        <end position="173"/>
    </location>
</feature>
<evidence type="ECO:0000256" key="1">
    <source>
        <dbReference type="ARBA" id="ARBA00004606"/>
    </source>
</evidence>
<protein>
    <recommendedName>
        <fullName evidence="9">Fringe-like glycosyltransferase domain-containing protein</fullName>
    </recommendedName>
</protein>
<organism evidence="10">
    <name type="scientific">Alexandrium monilatum</name>
    <dbReference type="NCBI Taxonomy" id="311494"/>
    <lineage>
        <taxon>Eukaryota</taxon>
        <taxon>Sar</taxon>
        <taxon>Alveolata</taxon>
        <taxon>Dinophyceae</taxon>
        <taxon>Gonyaulacales</taxon>
        <taxon>Pyrocystaceae</taxon>
        <taxon>Alexandrium</taxon>
    </lineage>
</organism>
<reference evidence="10" key="1">
    <citation type="submission" date="2021-01" db="EMBL/GenBank/DDBJ databases">
        <authorList>
            <person name="Corre E."/>
            <person name="Pelletier E."/>
            <person name="Niang G."/>
            <person name="Scheremetjew M."/>
            <person name="Finn R."/>
            <person name="Kale V."/>
            <person name="Holt S."/>
            <person name="Cochrane G."/>
            <person name="Meng A."/>
            <person name="Brown T."/>
            <person name="Cohen L."/>
        </authorList>
    </citation>
    <scope>NUCLEOTIDE SEQUENCE</scope>
    <source>
        <strain evidence="10">CCMP3105</strain>
    </source>
</reference>
<feature type="compositionally biased region" description="Basic residues" evidence="8">
    <location>
        <begin position="395"/>
        <end position="406"/>
    </location>
</feature>
<keyword evidence="4" id="KW-0812">Transmembrane</keyword>
<evidence type="ECO:0000313" key="10">
    <source>
        <dbReference type="EMBL" id="CAE4564884.1"/>
    </source>
</evidence>
<keyword evidence="5" id="KW-0735">Signal-anchor</keyword>
<evidence type="ECO:0000256" key="7">
    <source>
        <dbReference type="ARBA" id="ARBA00023136"/>
    </source>
</evidence>
<evidence type="ECO:0000259" key="9">
    <source>
        <dbReference type="Pfam" id="PF02434"/>
    </source>
</evidence>
<evidence type="ECO:0000256" key="5">
    <source>
        <dbReference type="ARBA" id="ARBA00022968"/>
    </source>
</evidence>
<dbReference type="InterPro" id="IPR003378">
    <property type="entry name" value="Fringe-like_glycosylTrfase"/>
</dbReference>
<dbReference type="Pfam" id="PF02434">
    <property type="entry name" value="Fringe"/>
    <property type="match status" value="1"/>
</dbReference>